<keyword evidence="4" id="KW-1185">Reference proteome</keyword>
<dbReference type="AlphaFoldDB" id="A0A5S9IQM7"/>
<feature type="compositionally biased region" description="Basic and acidic residues" evidence="1">
    <location>
        <begin position="72"/>
        <end position="83"/>
    </location>
</feature>
<feature type="compositionally biased region" description="Acidic residues" evidence="1">
    <location>
        <begin position="192"/>
        <end position="205"/>
    </location>
</feature>
<feature type="region of interest" description="Disordered" evidence="1">
    <location>
        <begin position="100"/>
        <end position="160"/>
    </location>
</feature>
<proteinExistence type="predicted"/>
<accession>A0A5S9IQM7</accession>
<feature type="domain" description="DUF547" evidence="2">
    <location>
        <begin position="274"/>
        <end position="381"/>
    </location>
</feature>
<dbReference type="InterPro" id="IPR006869">
    <property type="entry name" value="DUF547"/>
</dbReference>
<reference evidence="3 4" key="1">
    <citation type="submission" date="2019-08" db="EMBL/GenBank/DDBJ databases">
        <title>Complete genome sequence of Candidatus Uab amorphum.</title>
        <authorList>
            <person name="Shiratori T."/>
            <person name="Suzuki S."/>
            <person name="Kakizawa Y."/>
            <person name="Ishida K."/>
        </authorList>
    </citation>
    <scope>NUCLEOTIDE SEQUENCE [LARGE SCALE GENOMIC DNA]</scope>
    <source>
        <strain evidence="3 4">SRT547</strain>
    </source>
</reference>
<feature type="compositionally biased region" description="Acidic residues" evidence="1">
    <location>
        <begin position="120"/>
        <end position="129"/>
    </location>
</feature>
<name>A0A5S9IQM7_UABAM</name>
<gene>
    <name evidence="3" type="ORF">UABAM_04510</name>
</gene>
<sequence length="654" mass="74308">MRNIIIIIGVCFLLACSNKTPKDTTDIVQTPSVGKESSPNVVTKEVEDEMLPENKMEGDVPSSDQINLSEQKTPRQQEDENKVPDNLQNATVVEEILKEDQSSNSISDDNTDNNLPQPDDALEDNDALEETQLNESNVEEFSEDETNLGELSKNETSLEDEVLASDEDLAENTTVENPISGNDPDFSGNNNELEEDTSDQAEEKDETPAVDVPQENAYVRWTNKYGKLLQGNVAEGRAQNIRTVLVDYQRISSDPSLDELYRELGALPSFSNEEQDMRLAMWINAYNFLTIFRVAKNPAIKTFNDLQQGEKNVWKQPAGKVAGNTYTLDEIEHEVIRKKFQEPRIHFALVCAALGCPDLRNEPYTSKKLEKQLQEQLIRYLQNDKKGMRVANNTVYLSQIFSWFKEDFAGDDKQWLMNEGLLTKNARQYQVEYIDYNWALNNSLFDDRFIQEYIADQDKSLLSIITHKAGVAAYLAHDHMIYATAFESTLKCNPNFVNSVQFSVKIPVDKLYNDLFSLQKTWYPRLKTLAVQTSSFSEVSKSDREKIRTNMLSSSQLDSKKYAAVTAKVQKIVLKNSDVGSVKFPFLARVAVTIKDKTVVRDMPTRIYFEKGALRIETVGKLKFTDFGITPYSAFFGAIKNGDEFHLYVNLRSK</sequence>
<feature type="region of interest" description="Disordered" evidence="1">
    <location>
        <begin position="23"/>
        <end position="87"/>
    </location>
</feature>
<evidence type="ECO:0000259" key="2">
    <source>
        <dbReference type="Pfam" id="PF04784"/>
    </source>
</evidence>
<evidence type="ECO:0000313" key="4">
    <source>
        <dbReference type="Proteomes" id="UP000326354"/>
    </source>
</evidence>
<feature type="compositionally biased region" description="Low complexity" evidence="1">
    <location>
        <begin position="102"/>
        <end position="114"/>
    </location>
</feature>
<evidence type="ECO:0000256" key="1">
    <source>
        <dbReference type="SAM" id="MobiDB-lite"/>
    </source>
</evidence>
<dbReference type="EMBL" id="AP019860">
    <property type="protein sequence ID" value="BBM86124.1"/>
    <property type="molecule type" value="Genomic_DNA"/>
</dbReference>
<evidence type="ECO:0000313" key="3">
    <source>
        <dbReference type="EMBL" id="BBM86124.1"/>
    </source>
</evidence>
<feature type="compositionally biased region" description="Polar residues" evidence="1">
    <location>
        <begin position="62"/>
        <end position="71"/>
    </location>
</feature>
<organism evidence="3 4">
    <name type="scientific">Uabimicrobium amorphum</name>
    <dbReference type="NCBI Taxonomy" id="2596890"/>
    <lineage>
        <taxon>Bacteria</taxon>
        <taxon>Pseudomonadati</taxon>
        <taxon>Planctomycetota</taxon>
        <taxon>Candidatus Uabimicrobiia</taxon>
        <taxon>Candidatus Uabimicrobiales</taxon>
        <taxon>Candidatus Uabimicrobiaceae</taxon>
        <taxon>Candidatus Uabimicrobium</taxon>
    </lineage>
</organism>
<feature type="region of interest" description="Disordered" evidence="1">
    <location>
        <begin position="172"/>
        <end position="212"/>
    </location>
</feature>
<dbReference type="Gene3D" id="2.40.128.110">
    <property type="entry name" value="Lipid/polyisoprenoid-binding, YceI-like"/>
    <property type="match status" value="1"/>
</dbReference>
<dbReference type="PANTHER" id="PTHR46361">
    <property type="entry name" value="ELECTRON CARRIER/ PROTEIN DISULFIDE OXIDOREDUCTASE"/>
    <property type="match status" value="1"/>
</dbReference>
<dbReference type="Proteomes" id="UP000326354">
    <property type="component" value="Chromosome"/>
</dbReference>
<dbReference type="KEGG" id="uam:UABAM_04510"/>
<dbReference type="SUPFAM" id="SSF101874">
    <property type="entry name" value="YceI-like"/>
    <property type="match status" value="1"/>
</dbReference>
<dbReference type="PANTHER" id="PTHR46361:SF3">
    <property type="entry name" value="ELECTRON CARRIER_ PROTEIN DISULFIDE OXIDOREDUCTASE"/>
    <property type="match status" value="1"/>
</dbReference>
<dbReference type="RefSeq" id="WP_151970198.1">
    <property type="nucleotide sequence ID" value="NZ_AP019860.1"/>
</dbReference>
<feature type="compositionally biased region" description="Polar residues" evidence="1">
    <location>
        <begin position="26"/>
        <end position="41"/>
    </location>
</feature>
<dbReference type="PROSITE" id="PS51257">
    <property type="entry name" value="PROKAR_LIPOPROTEIN"/>
    <property type="match status" value="1"/>
</dbReference>
<dbReference type="InterPro" id="IPR036761">
    <property type="entry name" value="TTHA0802/YceI-like_sf"/>
</dbReference>
<dbReference type="OrthoDB" id="526867at2"/>
<protein>
    <submittedName>
        <fullName evidence="3">DUF547 domain-containing protein</fullName>
    </submittedName>
</protein>
<dbReference type="Pfam" id="PF04784">
    <property type="entry name" value="DUF547"/>
    <property type="match status" value="1"/>
</dbReference>
<feature type="compositionally biased region" description="Acidic residues" evidence="1">
    <location>
        <begin position="137"/>
        <end position="147"/>
    </location>
</feature>